<evidence type="ECO:0000256" key="3">
    <source>
        <dbReference type="ARBA" id="ARBA00022552"/>
    </source>
</evidence>
<name>S3CCQ0_GLAL2</name>
<dbReference type="OMA" id="GADAQNH"/>
<dbReference type="AlphaFoldDB" id="S3CCQ0"/>
<feature type="compositionally biased region" description="Basic residues" evidence="8">
    <location>
        <begin position="228"/>
        <end position="251"/>
    </location>
</feature>
<feature type="compositionally biased region" description="Low complexity" evidence="8">
    <location>
        <begin position="209"/>
        <end position="224"/>
    </location>
</feature>
<evidence type="ECO:0000313" key="10">
    <source>
        <dbReference type="Proteomes" id="UP000016922"/>
    </source>
</evidence>
<dbReference type="OrthoDB" id="1421013at2759"/>
<dbReference type="PANTHER" id="PTHR15341:SF3">
    <property type="entry name" value="NUCLEAR NUCLEIC ACID-BINDING PROTEIN C1D"/>
    <property type="match status" value="1"/>
</dbReference>
<dbReference type="GO" id="GO:0000460">
    <property type="term" value="P:maturation of 5.8S rRNA"/>
    <property type="evidence" value="ECO:0007669"/>
    <property type="project" value="TreeGrafter"/>
</dbReference>
<dbReference type="GeneID" id="19467198"/>
<protein>
    <recommendedName>
        <fullName evidence="6">Exosome complex protein</fullName>
    </recommendedName>
</protein>
<dbReference type="eggNOG" id="KOG4835">
    <property type="taxonomic scope" value="Eukaryota"/>
</dbReference>
<keyword evidence="4 6" id="KW-0694">RNA-binding</keyword>
<dbReference type="RefSeq" id="XP_008088385.1">
    <property type="nucleotide sequence ID" value="XM_008090194.1"/>
</dbReference>
<evidence type="ECO:0000256" key="2">
    <source>
        <dbReference type="ARBA" id="ARBA00009154"/>
    </source>
</evidence>
<accession>S3CCQ0</accession>
<evidence type="ECO:0000256" key="8">
    <source>
        <dbReference type="SAM" id="MobiDB-lite"/>
    </source>
</evidence>
<dbReference type="PANTHER" id="PTHR15341">
    <property type="entry name" value="SUN-COR STEROID HORMONE RECEPTOR CO-REPRESSOR"/>
    <property type="match status" value="1"/>
</dbReference>
<gene>
    <name evidence="9" type="ORF">GLAREA_08148</name>
</gene>
<dbReference type="EMBL" id="KE145373">
    <property type="protein sequence ID" value="EPE24297.1"/>
    <property type="molecule type" value="Genomic_DNA"/>
</dbReference>
<keyword evidence="7" id="KW-0175">Coiled coil</keyword>
<keyword evidence="3 6" id="KW-0698">rRNA processing</keyword>
<feature type="region of interest" description="Disordered" evidence="8">
    <location>
        <begin position="134"/>
        <end position="251"/>
    </location>
</feature>
<keyword evidence="5 6" id="KW-0539">Nucleus</keyword>
<dbReference type="GO" id="GO:0000178">
    <property type="term" value="C:exosome (RNase complex)"/>
    <property type="evidence" value="ECO:0007669"/>
    <property type="project" value="TreeGrafter"/>
</dbReference>
<dbReference type="HOGENOM" id="CLU_064339_0_0_1"/>
<evidence type="ECO:0000256" key="5">
    <source>
        <dbReference type="ARBA" id="ARBA00023242"/>
    </source>
</evidence>
<dbReference type="GO" id="GO:0005730">
    <property type="term" value="C:nucleolus"/>
    <property type="evidence" value="ECO:0007669"/>
    <property type="project" value="TreeGrafter"/>
</dbReference>
<proteinExistence type="inferred from homology"/>
<dbReference type="GO" id="GO:0003723">
    <property type="term" value="F:RNA binding"/>
    <property type="evidence" value="ECO:0007669"/>
    <property type="project" value="UniProtKB-UniRule"/>
</dbReference>
<dbReference type="KEGG" id="glz:GLAREA_08148"/>
<organism evidence="9 10">
    <name type="scientific">Glarea lozoyensis (strain ATCC 20868 / MF5171)</name>
    <dbReference type="NCBI Taxonomy" id="1116229"/>
    <lineage>
        <taxon>Eukaryota</taxon>
        <taxon>Fungi</taxon>
        <taxon>Dikarya</taxon>
        <taxon>Ascomycota</taxon>
        <taxon>Pezizomycotina</taxon>
        <taxon>Leotiomycetes</taxon>
        <taxon>Helotiales</taxon>
        <taxon>Helotiaceae</taxon>
        <taxon>Glarea</taxon>
    </lineage>
</organism>
<comment type="subcellular location">
    <subcellularLocation>
        <location evidence="1 6">Nucleus</location>
    </subcellularLocation>
</comment>
<evidence type="ECO:0000256" key="6">
    <source>
        <dbReference type="RuleBase" id="RU368003"/>
    </source>
</evidence>
<dbReference type="GO" id="GO:0003677">
    <property type="term" value="F:DNA binding"/>
    <property type="evidence" value="ECO:0007669"/>
    <property type="project" value="TreeGrafter"/>
</dbReference>
<comment type="function">
    <text evidence="6">Required for exosome-dependent processing of pre-rRNA and small nucleolar RNA (snRNA) precursors. Involved in processing of 35S pre-rRNA at the A0, A1 and A2 sites.</text>
</comment>
<feature type="coiled-coil region" evidence="7">
    <location>
        <begin position="3"/>
        <end position="30"/>
    </location>
</feature>
<feature type="compositionally biased region" description="Basic and acidic residues" evidence="8">
    <location>
        <begin position="138"/>
        <end position="151"/>
    </location>
</feature>
<evidence type="ECO:0000313" key="9">
    <source>
        <dbReference type="EMBL" id="EPE24297.1"/>
    </source>
</evidence>
<evidence type="ECO:0000256" key="1">
    <source>
        <dbReference type="ARBA" id="ARBA00004123"/>
    </source>
</evidence>
<dbReference type="Proteomes" id="UP000016922">
    <property type="component" value="Unassembled WGS sequence"/>
</dbReference>
<feature type="compositionally biased region" description="Acidic residues" evidence="8">
    <location>
        <begin position="176"/>
        <end position="185"/>
    </location>
</feature>
<dbReference type="GO" id="GO:0010468">
    <property type="term" value="P:regulation of gene expression"/>
    <property type="evidence" value="ECO:0007669"/>
    <property type="project" value="TreeGrafter"/>
</dbReference>
<keyword evidence="10" id="KW-1185">Reference proteome</keyword>
<reference evidence="9 10" key="1">
    <citation type="journal article" date="2013" name="BMC Genomics">
        <title>Genomics-driven discovery of the pneumocandin biosynthetic gene cluster in the fungus Glarea lozoyensis.</title>
        <authorList>
            <person name="Chen L."/>
            <person name="Yue Q."/>
            <person name="Zhang X."/>
            <person name="Xiang M."/>
            <person name="Wang C."/>
            <person name="Li S."/>
            <person name="Che Y."/>
            <person name="Ortiz-Lopez F.J."/>
            <person name="Bills G.F."/>
            <person name="Liu X."/>
            <person name="An Z."/>
        </authorList>
    </citation>
    <scope>NUCLEOTIDE SEQUENCE [LARGE SCALE GENOMIC DNA]</scope>
    <source>
        <strain evidence="10">ATCC 20868 / MF5171</strain>
    </source>
</reference>
<dbReference type="InterPro" id="IPR007146">
    <property type="entry name" value="Sas10/Utp3/C1D"/>
</dbReference>
<dbReference type="Pfam" id="PF04000">
    <property type="entry name" value="Sas10_Utp3"/>
    <property type="match status" value="1"/>
</dbReference>
<evidence type="ECO:0000256" key="4">
    <source>
        <dbReference type="ARBA" id="ARBA00022884"/>
    </source>
</evidence>
<dbReference type="InterPro" id="IPR011082">
    <property type="entry name" value="Exosome-assoc_fac/DNA_repair"/>
</dbReference>
<sequence length="251" mass="27769">MDSSKVLGLLEQLDDEIDDLEESLAPLIETALSDTTSKLPLVDKAKLYVLVTYAIESMLFSYLRLNGVKARDHPVFIELTRVKQYFDKIKNTEPAAARTMTLDKAAAARFINPSLAAAEKEALKQAEIQARARAKAHIKFDEPTKNADFRSRTQKRQPEEDEAGLAEHTSSSDSDSPSENEEDVQVDQKRTEPPRKKRKTKKTAVSDQTSTPTSGMTSGTSSSAEKSKKSKGKGKSVKQQKIPKKNKAKST</sequence>
<dbReference type="STRING" id="1116229.S3CCQ0"/>
<evidence type="ECO:0000256" key="7">
    <source>
        <dbReference type="SAM" id="Coils"/>
    </source>
</evidence>
<comment type="similarity">
    <text evidence="2 6">Belongs to the C1D family.</text>
</comment>